<dbReference type="GO" id="GO:0140098">
    <property type="term" value="F:catalytic activity, acting on RNA"/>
    <property type="evidence" value="ECO:0007669"/>
    <property type="project" value="UniProtKB-ARBA"/>
</dbReference>
<comment type="similarity">
    <text evidence="2 5">Belongs to the pseudouridine synthase RluA family.</text>
</comment>
<dbReference type="GO" id="GO:0000455">
    <property type="term" value="P:enzyme-directed rRNA pseudouridine synthesis"/>
    <property type="evidence" value="ECO:0007669"/>
    <property type="project" value="TreeGrafter"/>
</dbReference>
<reference evidence="7" key="2">
    <citation type="submission" date="2021-04" db="EMBL/GenBank/DDBJ databases">
        <authorList>
            <person name="Gilroy R."/>
        </authorList>
    </citation>
    <scope>NUCLEOTIDE SEQUENCE</scope>
    <source>
        <strain evidence="7">CHK193-4272</strain>
    </source>
</reference>
<feature type="active site" evidence="4">
    <location>
        <position position="50"/>
    </location>
</feature>
<dbReference type="SUPFAM" id="SSF55120">
    <property type="entry name" value="Pseudouridine synthase"/>
    <property type="match status" value="1"/>
</dbReference>
<evidence type="ECO:0000313" key="8">
    <source>
        <dbReference type="Proteomes" id="UP000886808"/>
    </source>
</evidence>
<evidence type="ECO:0000313" key="7">
    <source>
        <dbReference type="EMBL" id="HIV61557.1"/>
    </source>
</evidence>
<organism evidence="7 8">
    <name type="scientific">Candidatus Butyricicoccus avistercoris</name>
    <dbReference type="NCBI Taxonomy" id="2838518"/>
    <lineage>
        <taxon>Bacteria</taxon>
        <taxon>Bacillati</taxon>
        <taxon>Bacillota</taxon>
        <taxon>Clostridia</taxon>
        <taxon>Eubacteriales</taxon>
        <taxon>Butyricicoccaceae</taxon>
        <taxon>Butyricicoccus</taxon>
    </lineage>
</organism>
<dbReference type="EC" id="5.4.99.-" evidence="5"/>
<dbReference type="GO" id="GO:0009982">
    <property type="term" value="F:pseudouridine synthase activity"/>
    <property type="evidence" value="ECO:0007669"/>
    <property type="project" value="InterPro"/>
</dbReference>
<dbReference type="CDD" id="cd02869">
    <property type="entry name" value="PseudoU_synth_RluA_like"/>
    <property type="match status" value="1"/>
</dbReference>
<dbReference type="InterPro" id="IPR006145">
    <property type="entry name" value="PsdUridine_synth_RsuA/RluA"/>
</dbReference>
<dbReference type="EMBL" id="DXIE01000015">
    <property type="protein sequence ID" value="HIV61557.1"/>
    <property type="molecule type" value="Genomic_DNA"/>
</dbReference>
<name>A0A9D1TGZ9_9FIRM</name>
<comment type="catalytic activity">
    <reaction evidence="1 5">
        <text>a uridine in RNA = a pseudouridine in RNA</text>
        <dbReference type="Rhea" id="RHEA:48348"/>
        <dbReference type="Rhea" id="RHEA-COMP:12068"/>
        <dbReference type="Rhea" id="RHEA-COMP:12069"/>
        <dbReference type="ChEBI" id="CHEBI:65314"/>
        <dbReference type="ChEBI" id="CHEBI:65315"/>
    </reaction>
</comment>
<dbReference type="Gene3D" id="3.30.2350.10">
    <property type="entry name" value="Pseudouridine synthase"/>
    <property type="match status" value="1"/>
</dbReference>
<keyword evidence="3 5" id="KW-0413">Isomerase</keyword>
<dbReference type="NCBIfam" id="TIGR00005">
    <property type="entry name" value="rluA_subfam"/>
    <property type="match status" value="1"/>
</dbReference>
<evidence type="ECO:0000256" key="2">
    <source>
        <dbReference type="ARBA" id="ARBA00010876"/>
    </source>
</evidence>
<sequence>IVINKARGMVVHPAVGNWSGTLVNALMYHCGERLSGINGEIRPGIVHRIDKDTSGLLVVAKNDFAHQHLSEQIARHAVEREYEAVLCGNIKEDSGTINQPIARHRTDRKKMAVSADGRNAVTHYKVLARYNGYTHAGFWLETGRTHQIRVHAAFIGHPIVGDMVYGMKKDRFSYLNGQCLHAKKLRLVHPRTDEEMEFTAPRPEYFTEVLRKIGANNK</sequence>
<feature type="non-terminal residue" evidence="7">
    <location>
        <position position="1"/>
    </location>
</feature>
<evidence type="ECO:0000256" key="3">
    <source>
        <dbReference type="ARBA" id="ARBA00023235"/>
    </source>
</evidence>
<comment type="caution">
    <text evidence="7">The sequence shown here is derived from an EMBL/GenBank/DDBJ whole genome shotgun (WGS) entry which is preliminary data.</text>
</comment>
<dbReference type="InterPro" id="IPR050188">
    <property type="entry name" value="RluA_PseudoU_synthase"/>
</dbReference>
<accession>A0A9D1TGZ9</accession>
<dbReference type="AlphaFoldDB" id="A0A9D1TGZ9"/>
<protein>
    <recommendedName>
        <fullName evidence="5">Pseudouridine synthase</fullName>
        <ecNumber evidence="5">5.4.99.-</ecNumber>
    </recommendedName>
</protein>
<dbReference type="PANTHER" id="PTHR21600">
    <property type="entry name" value="MITOCHONDRIAL RNA PSEUDOURIDINE SYNTHASE"/>
    <property type="match status" value="1"/>
</dbReference>
<dbReference type="PROSITE" id="PS01129">
    <property type="entry name" value="PSI_RLU"/>
    <property type="match status" value="1"/>
</dbReference>
<evidence type="ECO:0000259" key="6">
    <source>
        <dbReference type="Pfam" id="PF00849"/>
    </source>
</evidence>
<evidence type="ECO:0000256" key="5">
    <source>
        <dbReference type="RuleBase" id="RU362028"/>
    </source>
</evidence>
<evidence type="ECO:0000256" key="1">
    <source>
        <dbReference type="ARBA" id="ARBA00000073"/>
    </source>
</evidence>
<dbReference type="Pfam" id="PF00849">
    <property type="entry name" value="PseudoU_synth_2"/>
    <property type="match status" value="1"/>
</dbReference>
<evidence type="ECO:0000256" key="4">
    <source>
        <dbReference type="PIRSR" id="PIRSR606225-1"/>
    </source>
</evidence>
<dbReference type="InterPro" id="IPR020103">
    <property type="entry name" value="PsdUridine_synth_cat_dom_sf"/>
</dbReference>
<reference evidence="7" key="1">
    <citation type="journal article" date="2021" name="PeerJ">
        <title>Extensive microbial diversity within the chicken gut microbiome revealed by metagenomics and culture.</title>
        <authorList>
            <person name="Gilroy R."/>
            <person name="Ravi A."/>
            <person name="Getino M."/>
            <person name="Pursley I."/>
            <person name="Horton D.L."/>
            <person name="Alikhan N.F."/>
            <person name="Baker D."/>
            <person name="Gharbi K."/>
            <person name="Hall N."/>
            <person name="Watson M."/>
            <person name="Adriaenssens E.M."/>
            <person name="Foster-Nyarko E."/>
            <person name="Jarju S."/>
            <person name="Secka A."/>
            <person name="Antonio M."/>
            <person name="Oren A."/>
            <person name="Chaudhuri R.R."/>
            <person name="La Ragione R."/>
            <person name="Hildebrand F."/>
            <person name="Pallen M.J."/>
        </authorList>
    </citation>
    <scope>NUCLEOTIDE SEQUENCE</scope>
    <source>
        <strain evidence="7">CHK193-4272</strain>
    </source>
</reference>
<feature type="domain" description="Pseudouridine synthase RsuA/RluA-like" evidence="6">
    <location>
        <begin position="1"/>
        <end position="153"/>
    </location>
</feature>
<dbReference type="InterPro" id="IPR006225">
    <property type="entry name" value="PsdUridine_synth_RluC/D"/>
</dbReference>
<dbReference type="PANTHER" id="PTHR21600:SF44">
    <property type="entry name" value="RIBOSOMAL LARGE SUBUNIT PSEUDOURIDINE SYNTHASE D"/>
    <property type="match status" value="1"/>
</dbReference>
<gene>
    <name evidence="7" type="ORF">H9746_01735</name>
</gene>
<dbReference type="GO" id="GO:0003723">
    <property type="term" value="F:RNA binding"/>
    <property type="evidence" value="ECO:0007669"/>
    <property type="project" value="InterPro"/>
</dbReference>
<proteinExistence type="inferred from homology"/>
<comment type="function">
    <text evidence="5">Responsible for synthesis of pseudouridine from uracil.</text>
</comment>
<dbReference type="Proteomes" id="UP000886808">
    <property type="component" value="Unassembled WGS sequence"/>
</dbReference>
<dbReference type="InterPro" id="IPR006224">
    <property type="entry name" value="PsdUridine_synth_RluA-like_CS"/>
</dbReference>